<protein>
    <recommendedName>
        <fullName evidence="2">NADP-dependent oxidoreductase domain-containing protein</fullName>
    </recommendedName>
</protein>
<dbReference type="PANTHER" id="PTHR43364">
    <property type="entry name" value="NADH-SPECIFIC METHYLGLYOXAL REDUCTASE-RELATED"/>
    <property type="match status" value="1"/>
</dbReference>
<keyword evidence="1" id="KW-0560">Oxidoreductase</keyword>
<evidence type="ECO:0000313" key="3">
    <source>
        <dbReference type="EMBL" id="KAK4501731.1"/>
    </source>
</evidence>
<name>A0ABR0EKC4_ZASCE</name>
<gene>
    <name evidence="3" type="ORF">PRZ48_007540</name>
</gene>
<evidence type="ECO:0000256" key="1">
    <source>
        <dbReference type="ARBA" id="ARBA00023002"/>
    </source>
</evidence>
<dbReference type="InterPro" id="IPR036812">
    <property type="entry name" value="NAD(P)_OxRdtase_dom_sf"/>
</dbReference>
<keyword evidence="4" id="KW-1185">Reference proteome</keyword>
<accession>A0ABR0EKC4</accession>
<feature type="domain" description="NADP-dependent oxidoreductase" evidence="2">
    <location>
        <begin position="167"/>
        <end position="240"/>
    </location>
</feature>
<dbReference type="Proteomes" id="UP001305779">
    <property type="component" value="Unassembled WGS sequence"/>
</dbReference>
<evidence type="ECO:0000313" key="4">
    <source>
        <dbReference type="Proteomes" id="UP001305779"/>
    </source>
</evidence>
<dbReference type="Gene3D" id="3.20.20.100">
    <property type="entry name" value="NADP-dependent oxidoreductase domain"/>
    <property type="match status" value="1"/>
</dbReference>
<reference evidence="3 4" key="1">
    <citation type="journal article" date="2023" name="G3 (Bethesda)">
        <title>A chromosome-level genome assembly of Zasmidium syzygii isolated from banana leaves.</title>
        <authorList>
            <person name="van Westerhoven A.C."/>
            <person name="Mehrabi R."/>
            <person name="Talebi R."/>
            <person name="Steentjes M.B.F."/>
            <person name="Corcolon B."/>
            <person name="Chong P.A."/>
            <person name="Kema G.H.J."/>
            <person name="Seidl M.F."/>
        </authorList>
    </citation>
    <scope>NUCLEOTIDE SEQUENCE [LARGE SCALE GENOMIC DNA]</scope>
    <source>
        <strain evidence="3 4">P124</strain>
    </source>
</reference>
<dbReference type="EMBL" id="JAXOVC010000005">
    <property type="protein sequence ID" value="KAK4501731.1"/>
    <property type="molecule type" value="Genomic_DNA"/>
</dbReference>
<dbReference type="SUPFAM" id="SSF51430">
    <property type="entry name" value="NAD(P)-linked oxidoreductase"/>
    <property type="match status" value="1"/>
</dbReference>
<comment type="caution">
    <text evidence="3">The sequence shown here is derived from an EMBL/GenBank/DDBJ whole genome shotgun (WGS) entry which is preliminary data.</text>
</comment>
<dbReference type="InterPro" id="IPR023210">
    <property type="entry name" value="NADP_OxRdtase_dom"/>
</dbReference>
<proteinExistence type="predicted"/>
<dbReference type="PANTHER" id="PTHR43364:SF4">
    <property type="entry name" value="NAD(P)-LINKED OXIDOREDUCTASE SUPERFAMILY PROTEIN"/>
    <property type="match status" value="1"/>
</dbReference>
<dbReference type="InterPro" id="IPR050523">
    <property type="entry name" value="AKR_Detox_Biosynth"/>
</dbReference>
<feature type="domain" description="NADP-dependent oxidoreductase" evidence="2">
    <location>
        <begin position="22"/>
        <end position="163"/>
    </location>
</feature>
<dbReference type="Pfam" id="PF00248">
    <property type="entry name" value="Aldo_ket_red"/>
    <property type="match status" value="2"/>
</dbReference>
<sequence>MAPTVIFGDIRGLDYKELEPVLHKYGITRLDSAAVYQAGVSETTLGEEHAGERFTIDTKILTGRPRDGTLTPEKIEESSKKSLERLGMSKVNVLYTHAPDAATPVKQQARGFDDVHKKGRFSEEWLDVAKAEGYIKPTWFQGQYNLALRTYEEALFPLLRKEGYDRPAMYEYYDNILDLSEKANLSTGEVSLRWIVHHSALQDDDILILGASRISQLEQSLDSIKKGPLDEKLAEDLNALWTPALQKATLDIID</sequence>
<organism evidence="3 4">
    <name type="scientific">Zasmidium cellare</name>
    <name type="common">Wine cellar mold</name>
    <name type="synonym">Racodium cellare</name>
    <dbReference type="NCBI Taxonomy" id="395010"/>
    <lineage>
        <taxon>Eukaryota</taxon>
        <taxon>Fungi</taxon>
        <taxon>Dikarya</taxon>
        <taxon>Ascomycota</taxon>
        <taxon>Pezizomycotina</taxon>
        <taxon>Dothideomycetes</taxon>
        <taxon>Dothideomycetidae</taxon>
        <taxon>Mycosphaerellales</taxon>
        <taxon>Mycosphaerellaceae</taxon>
        <taxon>Zasmidium</taxon>
    </lineage>
</organism>
<evidence type="ECO:0000259" key="2">
    <source>
        <dbReference type="Pfam" id="PF00248"/>
    </source>
</evidence>